<dbReference type="PANTHER" id="PTHR43776">
    <property type="entry name" value="TRANSPORT ATP-BINDING PROTEIN"/>
    <property type="match status" value="1"/>
</dbReference>
<dbReference type="FunFam" id="3.40.50.300:FF:000016">
    <property type="entry name" value="Oligopeptide ABC transporter ATP-binding component"/>
    <property type="match status" value="1"/>
</dbReference>
<evidence type="ECO:0000256" key="1">
    <source>
        <dbReference type="ARBA" id="ARBA00004417"/>
    </source>
</evidence>
<dbReference type="NCBIfam" id="TIGR01727">
    <property type="entry name" value="oligo_HPY"/>
    <property type="match status" value="1"/>
</dbReference>
<keyword evidence="3" id="KW-0813">Transport</keyword>
<dbReference type="RefSeq" id="WP_085818885.1">
    <property type="nucleotide sequence ID" value="NZ_FWFU01000004.1"/>
</dbReference>
<keyword evidence="5 8" id="KW-0067">ATP-binding</keyword>
<dbReference type="InterPro" id="IPR017871">
    <property type="entry name" value="ABC_transporter-like_CS"/>
</dbReference>
<dbReference type="InterPro" id="IPR013563">
    <property type="entry name" value="Oligopep_ABC_C"/>
</dbReference>
<dbReference type="AlphaFoldDB" id="A0A1X6ZTB2"/>
<dbReference type="InterPro" id="IPR003593">
    <property type="entry name" value="AAA+_ATPase"/>
</dbReference>
<dbReference type="Pfam" id="PF00005">
    <property type="entry name" value="ABC_tran"/>
    <property type="match status" value="1"/>
</dbReference>
<dbReference type="PROSITE" id="PS50893">
    <property type="entry name" value="ABC_TRANSPORTER_2"/>
    <property type="match status" value="1"/>
</dbReference>
<reference evidence="8 9" key="1">
    <citation type="submission" date="2017-03" db="EMBL/GenBank/DDBJ databases">
        <authorList>
            <person name="Afonso C.L."/>
            <person name="Miller P.J."/>
            <person name="Scott M.A."/>
            <person name="Spackman E."/>
            <person name="Goraichik I."/>
            <person name="Dimitrov K.M."/>
            <person name="Suarez D.L."/>
            <person name="Swayne D.E."/>
        </authorList>
    </citation>
    <scope>NUCLEOTIDE SEQUENCE [LARGE SCALE GENOMIC DNA]</scope>
    <source>
        <strain evidence="8 9">CECT 8110</strain>
    </source>
</reference>
<feature type="compositionally biased region" description="Low complexity" evidence="6">
    <location>
        <begin position="345"/>
        <end position="359"/>
    </location>
</feature>
<name>A0A1X6ZTB2_9RHOB</name>
<dbReference type="SUPFAM" id="SSF52540">
    <property type="entry name" value="P-loop containing nucleoside triphosphate hydrolases"/>
    <property type="match status" value="1"/>
</dbReference>
<dbReference type="InterPro" id="IPR050319">
    <property type="entry name" value="ABC_transp_ATP-bind"/>
</dbReference>
<dbReference type="InterPro" id="IPR027417">
    <property type="entry name" value="P-loop_NTPase"/>
</dbReference>
<dbReference type="Proteomes" id="UP000193207">
    <property type="component" value="Unassembled WGS sequence"/>
</dbReference>
<dbReference type="PANTHER" id="PTHR43776:SF7">
    <property type="entry name" value="D,D-DIPEPTIDE TRANSPORT ATP-BINDING PROTEIN DDPF-RELATED"/>
    <property type="match status" value="1"/>
</dbReference>
<gene>
    <name evidence="8" type="primary">oppF_5</name>
    <name evidence="8" type="ORF">ROH8110_03375</name>
</gene>
<evidence type="ECO:0000256" key="3">
    <source>
        <dbReference type="ARBA" id="ARBA00022448"/>
    </source>
</evidence>
<dbReference type="InterPro" id="IPR003439">
    <property type="entry name" value="ABC_transporter-like_ATP-bd"/>
</dbReference>
<dbReference type="SMART" id="SM00382">
    <property type="entry name" value="AAA"/>
    <property type="match status" value="1"/>
</dbReference>
<dbReference type="PROSITE" id="PS00211">
    <property type="entry name" value="ABC_TRANSPORTER_1"/>
    <property type="match status" value="1"/>
</dbReference>
<accession>A0A1X6ZTB2</accession>
<keyword evidence="4" id="KW-0547">Nucleotide-binding</keyword>
<evidence type="ECO:0000256" key="5">
    <source>
        <dbReference type="ARBA" id="ARBA00022840"/>
    </source>
</evidence>
<feature type="region of interest" description="Disordered" evidence="6">
    <location>
        <begin position="345"/>
        <end position="367"/>
    </location>
</feature>
<evidence type="ECO:0000256" key="4">
    <source>
        <dbReference type="ARBA" id="ARBA00022741"/>
    </source>
</evidence>
<dbReference type="GO" id="GO:0005524">
    <property type="term" value="F:ATP binding"/>
    <property type="evidence" value="ECO:0007669"/>
    <property type="project" value="UniProtKB-KW"/>
</dbReference>
<keyword evidence="9" id="KW-1185">Reference proteome</keyword>
<evidence type="ECO:0000256" key="6">
    <source>
        <dbReference type="SAM" id="MobiDB-lite"/>
    </source>
</evidence>
<evidence type="ECO:0000259" key="7">
    <source>
        <dbReference type="PROSITE" id="PS50893"/>
    </source>
</evidence>
<dbReference type="Pfam" id="PF08352">
    <property type="entry name" value="oligo_HPY"/>
    <property type="match status" value="1"/>
</dbReference>
<protein>
    <submittedName>
        <fullName evidence="8">Oligopeptide transport ATP-binding protein OppF</fullName>
    </submittedName>
</protein>
<dbReference type="GO" id="GO:0016887">
    <property type="term" value="F:ATP hydrolysis activity"/>
    <property type="evidence" value="ECO:0007669"/>
    <property type="project" value="InterPro"/>
</dbReference>
<dbReference type="CDD" id="cd03257">
    <property type="entry name" value="ABC_NikE_OppD_transporters"/>
    <property type="match status" value="1"/>
</dbReference>
<proteinExistence type="inferred from homology"/>
<organism evidence="8 9">
    <name type="scientific">Roseovarius halotolerans</name>
    <dbReference type="NCBI Taxonomy" id="505353"/>
    <lineage>
        <taxon>Bacteria</taxon>
        <taxon>Pseudomonadati</taxon>
        <taxon>Pseudomonadota</taxon>
        <taxon>Alphaproteobacteria</taxon>
        <taxon>Rhodobacterales</taxon>
        <taxon>Roseobacteraceae</taxon>
        <taxon>Roseovarius</taxon>
    </lineage>
</organism>
<evidence type="ECO:0000313" key="9">
    <source>
        <dbReference type="Proteomes" id="UP000193207"/>
    </source>
</evidence>
<dbReference type="Gene3D" id="3.40.50.300">
    <property type="entry name" value="P-loop containing nucleotide triphosphate hydrolases"/>
    <property type="match status" value="1"/>
</dbReference>
<feature type="domain" description="ABC transporter" evidence="7">
    <location>
        <begin position="22"/>
        <end position="278"/>
    </location>
</feature>
<comment type="similarity">
    <text evidence="2">Belongs to the ABC transporter superfamily.</text>
</comment>
<dbReference type="GO" id="GO:0005886">
    <property type="term" value="C:plasma membrane"/>
    <property type="evidence" value="ECO:0007669"/>
    <property type="project" value="UniProtKB-SubCell"/>
</dbReference>
<comment type="subcellular location">
    <subcellularLocation>
        <location evidence="1">Cell inner membrane</location>
        <topology evidence="1">Peripheral membrane protein</topology>
    </subcellularLocation>
</comment>
<evidence type="ECO:0000313" key="8">
    <source>
        <dbReference type="EMBL" id="SLN60289.1"/>
    </source>
</evidence>
<sequence length="367" mass="39353">MSAVSTSATSSAATSASGEPLVSLRGLSKTFDLSPPLLNRMIERKGKSFLRAVDGLDIDIPRGKTFSLVGESGCGKSTVAKLVVGLHAASGGKIRFDGTDLTGLHASARGTYRQRIQMIFQDPYASLNPRWRVRDIIAEPLRSFSITSGRAEEQREVGRLLEMVGLSAQDGDKFPHQFSGGQRQRISIARAISSKPDFLVCDEPTSALDVSVQSQVLNLMRDLQAELGLTYLFISHDLAVVDFMSDYVGVMYLGRLVEAGPAQRIFEAPEHPYTRLLMDTVPDITMARRDRVAVTGEVPNPITPPPGCSFNPRCPLASDICRAQSPDLVAREGGTRVACHAVTGADGSSGRPGAAGRAPMELARGVA</sequence>
<dbReference type="OrthoDB" id="9802264at2"/>
<dbReference type="GO" id="GO:0015833">
    <property type="term" value="P:peptide transport"/>
    <property type="evidence" value="ECO:0007669"/>
    <property type="project" value="InterPro"/>
</dbReference>
<dbReference type="GO" id="GO:0055085">
    <property type="term" value="P:transmembrane transport"/>
    <property type="evidence" value="ECO:0007669"/>
    <property type="project" value="UniProtKB-ARBA"/>
</dbReference>
<dbReference type="EMBL" id="FWFU01000004">
    <property type="protein sequence ID" value="SLN60289.1"/>
    <property type="molecule type" value="Genomic_DNA"/>
</dbReference>
<evidence type="ECO:0000256" key="2">
    <source>
        <dbReference type="ARBA" id="ARBA00005417"/>
    </source>
</evidence>